<dbReference type="RefSeq" id="WP_092987989.1">
    <property type="nucleotide sequence ID" value="NZ_FNFY01000034.1"/>
</dbReference>
<proteinExistence type="predicted"/>
<evidence type="ECO:0000313" key="4">
    <source>
        <dbReference type="Proteomes" id="UP000199008"/>
    </source>
</evidence>
<dbReference type="EMBL" id="FNFY01000034">
    <property type="protein sequence ID" value="SDL25177.1"/>
    <property type="molecule type" value="Genomic_DNA"/>
</dbReference>
<dbReference type="InterPro" id="IPR011761">
    <property type="entry name" value="ATP-grasp"/>
</dbReference>
<reference evidence="4" key="1">
    <citation type="submission" date="2016-10" db="EMBL/GenBank/DDBJ databases">
        <authorList>
            <person name="Varghese N."/>
            <person name="Submissions S."/>
        </authorList>
    </citation>
    <scope>NUCLEOTIDE SEQUENCE [LARGE SCALE GENOMIC DNA]</scope>
    <source>
        <strain evidence="4">CGMCC 1.8895</strain>
    </source>
</reference>
<name>A0A1G9IJ06_9BACL</name>
<dbReference type="PROSITE" id="PS50975">
    <property type="entry name" value="ATP_GRASP"/>
    <property type="match status" value="1"/>
</dbReference>
<keyword evidence="1" id="KW-0547">Nucleotide-binding</keyword>
<dbReference type="PANTHER" id="PTHR21621:SF0">
    <property type="entry name" value="BETA-CITRYLGLUTAMATE SYNTHASE B-RELATED"/>
    <property type="match status" value="1"/>
</dbReference>
<dbReference type="GO" id="GO:0018169">
    <property type="term" value="F:ribosomal S6-glutamic acid ligase activity"/>
    <property type="evidence" value="ECO:0007669"/>
    <property type="project" value="TreeGrafter"/>
</dbReference>
<keyword evidence="1" id="KW-0067">ATP-binding</keyword>
<dbReference type="SUPFAM" id="SSF56059">
    <property type="entry name" value="Glutathione synthetase ATP-binding domain-like"/>
    <property type="match status" value="1"/>
</dbReference>
<protein>
    <submittedName>
        <fullName evidence="3">Glutamate--cysteine ligase</fullName>
    </submittedName>
</protein>
<organism evidence="3 4">
    <name type="scientific">Lacicoccus qingdaonensis</name>
    <dbReference type="NCBI Taxonomy" id="576118"/>
    <lineage>
        <taxon>Bacteria</taxon>
        <taxon>Bacillati</taxon>
        <taxon>Bacillota</taxon>
        <taxon>Bacilli</taxon>
        <taxon>Bacillales</taxon>
        <taxon>Salinicoccaceae</taxon>
        <taxon>Lacicoccus</taxon>
    </lineage>
</organism>
<gene>
    <name evidence="3" type="ORF">SAMN05216216_1346</name>
</gene>
<dbReference type="Gene3D" id="3.30.470.20">
    <property type="entry name" value="ATP-grasp fold, B domain"/>
    <property type="match status" value="2"/>
</dbReference>
<dbReference type="PANTHER" id="PTHR21621">
    <property type="entry name" value="RIBOSOMAL PROTEIN S6 MODIFICATION PROTEIN"/>
    <property type="match status" value="1"/>
</dbReference>
<sequence>MDFNILESLLINELSDLKVNKYRDSKAGTIGMAASYVKSIQGCTVARISPNKIRLYYNKKPFGSIRGQRPSTTTGEGLKISNDKLEAEKYLKLKNINTTNSQSFQIEDYEIAKNYVDNQDGLLVIKPFNQSAGSGVSINVDKDNFDFAWSLAKKSYEGSNKTQKIIIQNMVPGIEARFLVIEGKFNSVILRVPTNIIGDGIHTVSELIERKNKMRISNPHLKRLPLKVNDTVKHNLEKENIRFNQVLDKNRVLFLHHSSNISLGGDSYEISHLVGDKLKQQAEEAIQAIPGVNTGGVDIMFTHFEDENSTVLEINPGANLRMHHYPWKGTPKRSIFDLVDDLLGDFSKKNL</sequence>
<dbReference type="GO" id="GO:0005737">
    <property type="term" value="C:cytoplasm"/>
    <property type="evidence" value="ECO:0007669"/>
    <property type="project" value="TreeGrafter"/>
</dbReference>
<accession>A0A1G9IJ06</accession>
<dbReference type="STRING" id="576118.SAMN05216216_1346"/>
<feature type="domain" description="ATP-grasp" evidence="2">
    <location>
        <begin position="90"/>
        <end position="344"/>
    </location>
</feature>
<evidence type="ECO:0000259" key="2">
    <source>
        <dbReference type="PROSITE" id="PS50975"/>
    </source>
</evidence>
<dbReference type="GO" id="GO:0009432">
    <property type="term" value="P:SOS response"/>
    <property type="evidence" value="ECO:0007669"/>
    <property type="project" value="TreeGrafter"/>
</dbReference>
<dbReference type="GO" id="GO:0005524">
    <property type="term" value="F:ATP binding"/>
    <property type="evidence" value="ECO:0007669"/>
    <property type="project" value="UniProtKB-UniRule"/>
</dbReference>
<dbReference type="GO" id="GO:0046872">
    <property type="term" value="F:metal ion binding"/>
    <property type="evidence" value="ECO:0007669"/>
    <property type="project" value="InterPro"/>
</dbReference>
<evidence type="ECO:0000313" key="3">
    <source>
        <dbReference type="EMBL" id="SDL25177.1"/>
    </source>
</evidence>
<dbReference type="AlphaFoldDB" id="A0A1G9IJ06"/>
<evidence type="ECO:0000256" key="1">
    <source>
        <dbReference type="PROSITE-ProRule" id="PRU00409"/>
    </source>
</evidence>
<keyword evidence="4" id="KW-1185">Reference proteome</keyword>
<dbReference type="OrthoDB" id="9803907at2"/>
<dbReference type="Proteomes" id="UP000199008">
    <property type="component" value="Unassembled WGS sequence"/>
</dbReference>
<keyword evidence="3" id="KW-0436">Ligase</keyword>